<dbReference type="AlphaFoldDB" id="A0A023EEV0"/>
<organism evidence="2">
    <name type="scientific">Aedes albopictus</name>
    <name type="common">Asian tiger mosquito</name>
    <name type="synonym">Stegomyia albopicta</name>
    <dbReference type="NCBI Taxonomy" id="7160"/>
    <lineage>
        <taxon>Eukaryota</taxon>
        <taxon>Metazoa</taxon>
        <taxon>Ecdysozoa</taxon>
        <taxon>Arthropoda</taxon>
        <taxon>Hexapoda</taxon>
        <taxon>Insecta</taxon>
        <taxon>Pterygota</taxon>
        <taxon>Neoptera</taxon>
        <taxon>Endopterygota</taxon>
        <taxon>Diptera</taxon>
        <taxon>Nematocera</taxon>
        <taxon>Culicoidea</taxon>
        <taxon>Culicidae</taxon>
        <taxon>Culicinae</taxon>
        <taxon>Aedini</taxon>
        <taxon>Aedes</taxon>
        <taxon>Stegomyia</taxon>
    </lineage>
</organism>
<name>A0A023EEV0_AEDAL</name>
<evidence type="ECO:0000256" key="1">
    <source>
        <dbReference type="SAM" id="MobiDB-lite"/>
    </source>
</evidence>
<dbReference type="VEuPathDB" id="VectorBase:AALF021564"/>
<proteinExistence type="evidence at transcript level"/>
<dbReference type="VEuPathDB" id="VectorBase:AALC636_026971"/>
<reference evidence="2" key="1">
    <citation type="journal article" date="2014" name="PLoS Negl. Trop. Dis.">
        <title>Identification and characterization of seminal fluid proteins in the Asian tiger mosquito, Aedes albopictus.</title>
        <authorList>
            <person name="Boes K.E."/>
            <person name="Ribeiro J.M."/>
            <person name="Wong A."/>
            <person name="Harrington L.C."/>
            <person name="Wolfner M.F."/>
            <person name="Sirot L.K."/>
        </authorList>
    </citation>
    <scope>NUCLEOTIDE SEQUENCE</scope>
    <source>
        <tissue evidence="2">Reproductive organs</tissue>
    </source>
</reference>
<accession>A0A023EEV0</accession>
<evidence type="ECO:0000313" key="2">
    <source>
        <dbReference type="EMBL" id="JAC07225.1"/>
    </source>
</evidence>
<dbReference type="EMBL" id="GAPW01006373">
    <property type="protein sequence ID" value="JAC07225.1"/>
    <property type="molecule type" value="mRNA"/>
</dbReference>
<sequence>MQKQLDFFKSQVTLLTMKTQHDIDPLPLDAQPKYEKFPPSPDFMMTDDQCLVAQQMESKYTGSSVFGNKVYGVQPKEMDDSSEQSVLSKDKLLQFDQPGFDDQF</sequence>
<protein>
    <submittedName>
        <fullName evidence="2">Uncharacterized protein</fullName>
    </submittedName>
</protein>
<feature type="region of interest" description="Disordered" evidence="1">
    <location>
        <begin position="77"/>
        <end position="104"/>
    </location>
</feature>